<dbReference type="Pfam" id="PF12472">
    <property type="entry name" value="DUF3693"/>
    <property type="match status" value="1"/>
</dbReference>
<gene>
    <name evidence="2" type="ORF">XFHB_05895</name>
</gene>
<dbReference type="InterPro" id="IPR021096">
    <property type="entry name" value="Vibrio_phage_VSK_Orf152"/>
</dbReference>
<organism evidence="2 3">
    <name type="scientific">Xylella fastidiosa</name>
    <dbReference type="NCBI Taxonomy" id="2371"/>
    <lineage>
        <taxon>Bacteria</taxon>
        <taxon>Pseudomonadati</taxon>
        <taxon>Pseudomonadota</taxon>
        <taxon>Gammaproteobacteria</taxon>
        <taxon>Lysobacterales</taxon>
        <taxon>Lysobacteraceae</taxon>
        <taxon>Xylella</taxon>
    </lineage>
</organism>
<dbReference type="InterPro" id="IPR010982">
    <property type="entry name" value="Lambda_DNA-bd_dom_sf"/>
</dbReference>
<dbReference type="EMBL" id="CP009885">
    <property type="protein sequence ID" value="ALR06443.1"/>
    <property type="molecule type" value="Genomic_DNA"/>
</dbReference>
<reference evidence="3" key="1">
    <citation type="submission" date="2014-11" db="EMBL/GenBank/DDBJ databases">
        <title>Xylella fastidiosa Hib4 Genome Sequencing.</title>
        <authorList>
            <person name="Pierry P.M."/>
            <person name="da Silva A.M."/>
        </authorList>
    </citation>
    <scope>NUCLEOTIDE SEQUENCE [LARGE SCALE GENOMIC DNA]</scope>
    <source>
        <strain evidence="3">Hib4</strain>
    </source>
</reference>
<sequence length="137" mass="15399">MKSVNELIDQVREKTKISSDNRLAEKIGIKRQTIHQWRQGTAPIADERIAQLCAIGKLDAPRWIAKIHAERAESPTERAAWKSMLERLTATAATLLVGASITCPTPSQAQSISKNFNSEIHIMPIMSIRWTLIKRDV</sequence>
<dbReference type="CDD" id="cd00093">
    <property type="entry name" value="HTH_XRE"/>
    <property type="match status" value="1"/>
</dbReference>
<dbReference type="AlphaFoldDB" id="A0ABC8ADB0"/>
<name>A0ABC8ADB0_XYLFS</name>
<accession>A0ABC8ADB0</accession>
<dbReference type="Gene3D" id="1.10.260.40">
    <property type="entry name" value="lambda repressor-like DNA-binding domains"/>
    <property type="match status" value="1"/>
</dbReference>
<dbReference type="InterPro" id="IPR001387">
    <property type="entry name" value="Cro/C1-type_HTH"/>
</dbReference>
<evidence type="ECO:0000259" key="1">
    <source>
        <dbReference type="Pfam" id="PF13443"/>
    </source>
</evidence>
<proteinExistence type="predicted"/>
<dbReference type="KEGG" id="xfh:XFHB_05895"/>
<evidence type="ECO:0000313" key="2">
    <source>
        <dbReference type="EMBL" id="ALR06443.1"/>
    </source>
</evidence>
<feature type="domain" description="HTH cro/C1-type" evidence="1">
    <location>
        <begin position="8"/>
        <end position="54"/>
    </location>
</feature>
<evidence type="ECO:0000313" key="3">
    <source>
        <dbReference type="Proteomes" id="UP000196980"/>
    </source>
</evidence>
<dbReference type="RefSeq" id="WP_088578000.1">
    <property type="nucleotide sequence ID" value="NZ_CP009885.1"/>
</dbReference>
<dbReference type="Pfam" id="PF13443">
    <property type="entry name" value="HTH_26"/>
    <property type="match status" value="1"/>
</dbReference>
<dbReference type="SUPFAM" id="SSF47413">
    <property type="entry name" value="lambda repressor-like DNA-binding domains"/>
    <property type="match status" value="1"/>
</dbReference>
<dbReference type="Proteomes" id="UP000196980">
    <property type="component" value="Chromosome"/>
</dbReference>
<protein>
    <recommendedName>
        <fullName evidence="1">HTH cro/C1-type domain-containing protein</fullName>
    </recommendedName>
</protein>